<reference evidence="1" key="2">
    <citation type="submission" date="2022-06" db="EMBL/GenBank/DDBJ databases">
        <title>Thermospira aquatica gen. nov., sp. nov.</title>
        <authorList>
            <person name="Ben Ali Gam Z."/>
            <person name="Labat M."/>
        </authorList>
    </citation>
    <scope>NUCLEOTIDE SEQUENCE</scope>
    <source>
        <strain evidence="1">F1F22</strain>
    </source>
</reference>
<evidence type="ECO:0000313" key="2">
    <source>
        <dbReference type="Proteomes" id="UP001056539"/>
    </source>
</evidence>
<accession>A0AAX3BEI0</accession>
<reference evidence="1" key="1">
    <citation type="submission" date="2021-04" db="EMBL/GenBank/DDBJ databases">
        <authorList>
            <person name="Postec A."/>
        </authorList>
    </citation>
    <scope>NUCLEOTIDE SEQUENCE</scope>
    <source>
        <strain evidence="1">F1F22</strain>
    </source>
</reference>
<name>A0AAX3BEI0_9SPIR</name>
<dbReference type="Proteomes" id="UP001056539">
    <property type="component" value="Chromosome"/>
</dbReference>
<protein>
    <submittedName>
        <fullName evidence="1">Uncharacterized protein</fullName>
    </submittedName>
</protein>
<organism evidence="1 2">
    <name type="scientific">Thermospira aquatica</name>
    <dbReference type="NCBI Taxonomy" id="2828656"/>
    <lineage>
        <taxon>Bacteria</taxon>
        <taxon>Pseudomonadati</taxon>
        <taxon>Spirochaetota</taxon>
        <taxon>Spirochaetia</taxon>
        <taxon>Brevinematales</taxon>
        <taxon>Thermospiraceae</taxon>
        <taxon>Thermospira</taxon>
    </lineage>
</organism>
<sequence>MNKDIKVLNQDFENFSQVLEEILYGQKRAEKESLGQIFQAKNYAKKLADELDELYSKELEEK</sequence>
<dbReference type="KEGG" id="taqu:KDW03_01605"/>
<keyword evidence="2" id="KW-1185">Reference proteome</keyword>
<dbReference type="EMBL" id="CP073355">
    <property type="protein sequence ID" value="URA10525.1"/>
    <property type="molecule type" value="Genomic_DNA"/>
</dbReference>
<evidence type="ECO:0000313" key="1">
    <source>
        <dbReference type="EMBL" id="URA10525.1"/>
    </source>
</evidence>
<dbReference type="AlphaFoldDB" id="A0AAX3BEI0"/>
<proteinExistence type="predicted"/>
<gene>
    <name evidence="1" type="ORF">KDW03_01605</name>
</gene>
<dbReference type="RefSeq" id="WP_271435653.1">
    <property type="nucleotide sequence ID" value="NZ_CP073355.1"/>
</dbReference>